<evidence type="ECO:0000256" key="2">
    <source>
        <dbReference type="ARBA" id="ARBA00022737"/>
    </source>
</evidence>
<accession>A0A1D8TVA8</accession>
<dbReference type="InterPro" id="IPR022441">
    <property type="entry name" value="Para_beta_helix_rpt-2"/>
</dbReference>
<sequence length="366" mass="39325">MLQYKVYKLTESPNFVLVAAGLIMALAVTGCEQWDSSGRISRPTPDNFPTRNLPRSNPRQSPPAIKQVLYVDSQQGTDTENAGLTTANPFKTITYALQQARPLATIHLAPGQYTLEQGETFPLKLKPGMILQGNKSPRGEGVVIIGGGLYLSRTWAGQNVTILAAQDAQILGLTITNPNTRGSGVWVESTNPIIRNNTFINSDREGVFVSGKGNPLIENNRFANNQGNGISVTREATGEIRGNIIEQTGHGLAIGGNSSPLIVNNQIRDNIDGVVIEGSARPVLRENQIINNSRDGLVAISQSQPDLGTASTPGNNLFEGNERYDIYNVTGKKLLVIGNQLKGDGVAALLEAQPSSPEFPVDFDLN</sequence>
<feature type="region of interest" description="Disordered" evidence="4">
    <location>
        <begin position="35"/>
        <end position="64"/>
    </location>
</feature>
<keyword evidence="3" id="KW-0833">Ubl conjugation pathway</keyword>
<dbReference type="Gene3D" id="2.160.20.10">
    <property type="entry name" value="Single-stranded right-handed beta-helix, Pectin lyase-like"/>
    <property type="match status" value="1"/>
</dbReference>
<evidence type="ECO:0000256" key="3">
    <source>
        <dbReference type="ARBA" id="ARBA00022786"/>
    </source>
</evidence>
<reference evidence="7" key="1">
    <citation type="submission" date="2016-10" db="EMBL/GenBank/DDBJ databases">
        <title>Comparative genomics uncovers the prolific and rare metabolic potential of the cyanobacterial genus Moorea.</title>
        <authorList>
            <person name="Leao T."/>
            <person name="Castelao G."/>
            <person name="Korobeynikov A."/>
            <person name="Monroe E.A."/>
            <person name="Podell S."/>
            <person name="Glukhov E."/>
            <person name="Allen E."/>
            <person name="Gerwick W.H."/>
            <person name="Gerwick L."/>
        </authorList>
    </citation>
    <scope>NUCLEOTIDE SEQUENCE [LARGE SCALE GENOMIC DNA]</scope>
    <source>
        <strain evidence="7">PAL-8-15-08-1</strain>
    </source>
</reference>
<keyword evidence="2" id="KW-0677">Repeat</keyword>
<dbReference type="OrthoDB" id="9759810at2"/>
<dbReference type="EMBL" id="CP017599">
    <property type="protein sequence ID" value="AOX01473.1"/>
    <property type="molecule type" value="Genomic_DNA"/>
</dbReference>
<dbReference type="STRING" id="1458985.BJP34_20300"/>
<dbReference type="AlphaFoldDB" id="A0A1D8TVA8"/>
<dbReference type="InterPro" id="IPR011050">
    <property type="entry name" value="Pectin_lyase_fold/virulence"/>
</dbReference>
<dbReference type="Proteomes" id="UP000177870">
    <property type="component" value="Chromosome"/>
</dbReference>
<dbReference type="RefSeq" id="WP_070393912.1">
    <property type="nucleotide sequence ID" value="NZ_CP017599.1"/>
</dbReference>
<protein>
    <recommendedName>
        <fullName evidence="5">DUF1565 domain-containing protein</fullName>
    </recommendedName>
</protein>
<organism evidence="6 7">
    <name type="scientific">Moorena producens PAL-8-15-08-1</name>
    <dbReference type="NCBI Taxonomy" id="1458985"/>
    <lineage>
        <taxon>Bacteria</taxon>
        <taxon>Bacillati</taxon>
        <taxon>Cyanobacteriota</taxon>
        <taxon>Cyanophyceae</taxon>
        <taxon>Coleofasciculales</taxon>
        <taxon>Coleofasciculaceae</taxon>
        <taxon>Moorena</taxon>
    </lineage>
</organism>
<proteinExistence type="predicted"/>
<dbReference type="Pfam" id="PF07602">
    <property type="entry name" value="DUF1565"/>
    <property type="match status" value="1"/>
</dbReference>
<dbReference type="InterPro" id="IPR006626">
    <property type="entry name" value="PbH1"/>
</dbReference>
<evidence type="ECO:0000313" key="7">
    <source>
        <dbReference type="Proteomes" id="UP000177870"/>
    </source>
</evidence>
<feature type="compositionally biased region" description="Polar residues" evidence="4">
    <location>
        <begin position="47"/>
        <end position="59"/>
    </location>
</feature>
<dbReference type="PANTHER" id="PTHR22990">
    <property type="entry name" value="F-BOX ONLY PROTEIN"/>
    <property type="match status" value="1"/>
</dbReference>
<dbReference type="SUPFAM" id="SSF51126">
    <property type="entry name" value="Pectin lyase-like"/>
    <property type="match status" value="1"/>
</dbReference>
<dbReference type="NCBIfam" id="TIGR03804">
    <property type="entry name" value="para_beta_helix"/>
    <property type="match status" value="2"/>
</dbReference>
<name>A0A1D8TVA8_9CYAN</name>
<evidence type="ECO:0000259" key="5">
    <source>
        <dbReference type="Pfam" id="PF07602"/>
    </source>
</evidence>
<dbReference type="PROSITE" id="PS51257">
    <property type="entry name" value="PROKAR_LIPOPROTEIN"/>
    <property type="match status" value="1"/>
</dbReference>
<gene>
    <name evidence="6" type="ORF">BJP34_20300</name>
</gene>
<evidence type="ECO:0000256" key="1">
    <source>
        <dbReference type="ARBA" id="ARBA00004906"/>
    </source>
</evidence>
<dbReference type="SMART" id="SM00710">
    <property type="entry name" value="PbH1"/>
    <property type="match status" value="6"/>
</dbReference>
<dbReference type="InterPro" id="IPR051550">
    <property type="entry name" value="SCF-Subunits/Alg-Epimerases"/>
</dbReference>
<evidence type="ECO:0000313" key="6">
    <source>
        <dbReference type="EMBL" id="AOX01473.1"/>
    </source>
</evidence>
<feature type="domain" description="DUF1565" evidence="5">
    <location>
        <begin position="76"/>
        <end position="341"/>
    </location>
</feature>
<dbReference type="InterPro" id="IPR011459">
    <property type="entry name" value="DUF1565"/>
</dbReference>
<dbReference type="KEGG" id="mpro:BJP34_20300"/>
<evidence type="ECO:0000256" key="4">
    <source>
        <dbReference type="SAM" id="MobiDB-lite"/>
    </source>
</evidence>
<dbReference type="InterPro" id="IPR012334">
    <property type="entry name" value="Pectin_lyas_fold"/>
</dbReference>
<comment type="pathway">
    <text evidence="1">Protein modification; protein ubiquitination.</text>
</comment>
<dbReference type="PANTHER" id="PTHR22990:SF15">
    <property type="entry name" value="F-BOX ONLY PROTEIN 10"/>
    <property type="match status" value="1"/>
</dbReference>